<protein>
    <submittedName>
        <fullName evidence="3">N-hydroxyarylamine O-acetyltransferase</fullName>
    </submittedName>
</protein>
<dbReference type="OrthoDB" id="7181050at2"/>
<dbReference type="AlphaFoldDB" id="A0A1G6NHC2"/>
<dbReference type="GO" id="GO:0016407">
    <property type="term" value="F:acetyltransferase activity"/>
    <property type="evidence" value="ECO:0007669"/>
    <property type="project" value="InterPro"/>
</dbReference>
<reference evidence="4" key="1">
    <citation type="submission" date="2016-10" db="EMBL/GenBank/DDBJ databases">
        <authorList>
            <person name="Varghese N."/>
            <person name="Submissions S."/>
        </authorList>
    </citation>
    <scope>NUCLEOTIDE SEQUENCE [LARGE SCALE GENOMIC DNA]</scope>
    <source>
        <strain evidence="4">CGMCC 1.9108</strain>
    </source>
</reference>
<dbReference type="SUPFAM" id="SSF54001">
    <property type="entry name" value="Cysteine proteinases"/>
    <property type="match status" value="1"/>
</dbReference>
<dbReference type="PANTHER" id="PTHR11786:SF0">
    <property type="entry name" value="ARYLAMINE N-ACETYLTRANSFERASE 4-RELATED"/>
    <property type="match status" value="1"/>
</dbReference>
<organism evidence="3 4">
    <name type="scientific">Ruegeria marina</name>
    <dbReference type="NCBI Taxonomy" id="639004"/>
    <lineage>
        <taxon>Bacteria</taxon>
        <taxon>Pseudomonadati</taxon>
        <taxon>Pseudomonadota</taxon>
        <taxon>Alphaproteobacteria</taxon>
        <taxon>Rhodobacterales</taxon>
        <taxon>Roseobacteraceae</taxon>
        <taxon>Ruegeria</taxon>
    </lineage>
</organism>
<evidence type="ECO:0000256" key="1">
    <source>
        <dbReference type="ARBA" id="ARBA00006547"/>
    </source>
</evidence>
<dbReference type="PRINTS" id="PR01543">
    <property type="entry name" value="ANATRNSFRASE"/>
</dbReference>
<dbReference type="STRING" id="639004.SAMN04488239_103129"/>
<accession>A0A1G6NHC2</accession>
<evidence type="ECO:0000313" key="4">
    <source>
        <dbReference type="Proteomes" id="UP000199628"/>
    </source>
</evidence>
<keyword evidence="4" id="KW-1185">Reference proteome</keyword>
<sequence>MPAFDLPAYLARIGLAAVPVTPGGLQQLQQAQLRRIAFENIDPFLGRTPDLEVEALSAKLLHAGRGGYCFELNTLFRAALDACGFETRRLLARVRNGRPVAGPRGHLALMVTLDGRRYLADAGFGGPAPLAPLLIDTDSPQTLANGTYRLRTDRETGERLIEKDTPGGAFTLYGFDESHVSDADIDAANHLCARWDRMPFPNNLMLAGFNGATRIGVFNRRITRETGGTIRTGDIADARDLANLLTHELGLRLEPAALGAVWSRLSHA</sequence>
<dbReference type="Proteomes" id="UP000199628">
    <property type="component" value="Unassembled WGS sequence"/>
</dbReference>
<dbReference type="Gene3D" id="2.40.128.150">
    <property type="entry name" value="Cysteine proteinases"/>
    <property type="match status" value="1"/>
</dbReference>
<dbReference type="Gene3D" id="3.30.2140.10">
    <property type="entry name" value="Arylamine N-acetyltransferase"/>
    <property type="match status" value="1"/>
</dbReference>
<dbReference type="InterPro" id="IPR038765">
    <property type="entry name" value="Papain-like_cys_pep_sf"/>
</dbReference>
<evidence type="ECO:0000313" key="3">
    <source>
        <dbReference type="EMBL" id="SDC67310.1"/>
    </source>
</evidence>
<keyword evidence="3" id="KW-0808">Transferase</keyword>
<evidence type="ECO:0000256" key="2">
    <source>
        <dbReference type="RuleBase" id="RU003452"/>
    </source>
</evidence>
<dbReference type="RefSeq" id="WP_093028445.1">
    <property type="nucleotide sequence ID" value="NZ_FMZV01000003.1"/>
</dbReference>
<dbReference type="Pfam" id="PF00797">
    <property type="entry name" value="Acetyltransf_2"/>
    <property type="match status" value="1"/>
</dbReference>
<gene>
    <name evidence="3" type="ORF">SAMN04488239_103129</name>
</gene>
<comment type="similarity">
    <text evidence="1 2">Belongs to the arylamine N-acetyltransferase family.</text>
</comment>
<dbReference type="EMBL" id="FMZV01000003">
    <property type="protein sequence ID" value="SDC67310.1"/>
    <property type="molecule type" value="Genomic_DNA"/>
</dbReference>
<proteinExistence type="inferred from homology"/>
<name>A0A1G6NHC2_9RHOB</name>
<dbReference type="PANTHER" id="PTHR11786">
    <property type="entry name" value="N-HYDROXYARYLAMINE O-ACETYLTRANSFERASE"/>
    <property type="match status" value="1"/>
</dbReference>
<dbReference type="InterPro" id="IPR001447">
    <property type="entry name" value="Arylamine_N-AcTrfase"/>
</dbReference>